<dbReference type="Gene3D" id="1.20.120.1810">
    <property type="match status" value="1"/>
</dbReference>
<accession>A0A174G530</accession>
<dbReference type="Pfam" id="PF04542">
    <property type="entry name" value="Sigma70_r2"/>
    <property type="match status" value="1"/>
</dbReference>
<organism evidence="2 3">
    <name type="scientific">Clostridium disporicum</name>
    <dbReference type="NCBI Taxonomy" id="84024"/>
    <lineage>
        <taxon>Bacteria</taxon>
        <taxon>Bacillati</taxon>
        <taxon>Bacillota</taxon>
        <taxon>Clostridia</taxon>
        <taxon>Eubacteriales</taxon>
        <taxon>Clostridiaceae</taxon>
        <taxon>Clostridium</taxon>
    </lineage>
</organism>
<evidence type="ECO:0000259" key="1">
    <source>
        <dbReference type="Pfam" id="PF04542"/>
    </source>
</evidence>
<dbReference type="InterPro" id="IPR013325">
    <property type="entry name" value="RNA_pol_sigma_r2"/>
</dbReference>
<dbReference type="SUPFAM" id="SSF88946">
    <property type="entry name" value="Sigma2 domain of RNA polymerase sigma factors"/>
    <property type="match status" value="1"/>
</dbReference>
<dbReference type="AlphaFoldDB" id="A0A174G530"/>
<dbReference type="NCBIfam" id="TIGR02937">
    <property type="entry name" value="sigma70-ECF"/>
    <property type="match status" value="1"/>
</dbReference>
<dbReference type="Proteomes" id="UP000095558">
    <property type="component" value="Unassembled WGS sequence"/>
</dbReference>
<dbReference type="GO" id="GO:0006352">
    <property type="term" value="P:DNA-templated transcription initiation"/>
    <property type="evidence" value="ECO:0007669"/>
    <property type="project" value="InterPro"/>
</dbReference>
<evidence type="ECO:0000313" key="2">
    <source>
        <dbReference type="EMBL" id="CUO56258.1"/>
    </source>
</evidence>
<feature type="domain" description="RNA polymerase sigma-70 region 2" evidence="1">
    <location>
        <begin position="33"/>
        <end position="99"/>
    </location>
</feature>
<protein>
    <submittedName>
        <fullName evidence="2">Sigma-70 region 2 domain-containing protein</fullName>
    </submittedName>
</protein>
<dbReference type="OrthoDB" id="1954605at2"/>
<reference evidence="2 3" key="1">
    <citation type="submission" date="2015-09" db="EMBL/GenBank/DDBJ databases">
        <authorList>
            <consortium name="Pathogen Informatics"/>
        </authorList>
    </citation>
    <scope>NUCLEOTIDE SEQUENCE [LARGE SCALE GENOMIC DNA]</scope>
    <source>
        <strain evidence="2 3">2789STDY5834855</strain>
    </source>
</reference>
<name>A0A174G530_9CLOT</name>
<sequence>MNNYNNEIKLNSKRLLDIILDAKNKDSDSILFLINKYKPLIIKYSISYILKNYDKEDLIQIGTIAVIKAIEKYDISHGEDFIDCYIINSIKNTYRNLARANIKYQSESSLNISVDEDTDIQSLLPDDYNLENDIIKTMQHVDLKNLLKSLTLEEYTLIKEAYLTENSNLYKYCITNNLNYHKKRRELIALLSKLKIKLSK</sequence>
<proteinExistence type="predicted"/>
<evidence type="ECO:0000313" key="3">
    <source>
        <dbReference type="Proteomes" id="UP000095558"/>
    </source>
</evidence>
<dbReference type="InterPro" id="IPR007627">
    <property type="entry name" value="RNA_pol_sigma70_r2"/>
</dbReference>
<dbReference type="InterPro" id="IPR014284">
    <property type="entry name" value="RNA_pol_sigma-70_dom"/>
</dbReference>
<dbReference type="GO" id="GO:0003700">
    <property type="term" value="F:DNA-binding transcription factor activity"/>
    <property type="evidence" value="ECO:0007669"/>
    <property type="project" value="InterPro"/>
</dbReference>
<gene>
    <name evidence="2" type="ORF">ERS852470_02699</name>
</gene>
<dbReference type="RefSeq" id="WP_055277372.1">
    <property type="nucleotide sequence ID" value="NZ_CYZV01000031.1"/>
</dbReference>
<dbReference type="EMBL" id="CYZV01000031">
    <property type="protein sequence ID" value="CUO56258.1"/>
    <property type="molecule type" value="Genomic_DNA"/>
</dbReference>